<evidence type="ECO:0000313" key="1">
    <source>
        <dbReference type="EMBL" id="KDO43853.1"/>
    </source>
</evidence>
<dbReference type="AlphaFoldDB" id="A0A067DLX5"/>
<organism evidence="1 2">
    <name type="scientific">Citrus sinensis</name>
    <name type="common">Sweet orange</name>
    <name type="synonym">Citrus aurantium var. sinensis</name>
    <dbReference type="NCBI Taxonomy" id="2711"/>
    <lineage>
        <taxon>Eukaryota</taxon>
        <taxon>Viridiplantae</taxon>
        <taxon>Streptophyta</taxon>
        <taxon>Embryophyta</taxon>
        <taxon>Tracheophyta</taxon>
        <taxon>Spermatophyta</taxon>
        <taxon>Magnoliopsida</taxon>
        <taxon>eudicotyledons</taxon>
        <taxon>Gunneridae</taxon>
        <taxon>Pentapetalae</taxon>
        <taxon>rosids</taxon>
        <taxon>malvids</taxon>
        <taxon>Sapindales</taxon>
        <taxon>Rutaceae</taxon>
        <taxon>Aurantioideae</taxon>
        <taxon>Citrus</taxon>
    </lineage>
</organism>
<feature type="non-terminal residue" evidence="1">
    <location>
        <position position="1"/>
    </location>
</feature>
<evidence type="ECO:0000313" key="2">
    <source>
        <dbReference type="Proteomes" id="UP000027120"/>
    </source>
</evidence>
<proteinExistence type="predicted"/>
<reference evidence="1 2" key="1">
    <citation type="submission" date="2014-04" db="EMBL/GenBank/DDBJ databases">
        <authorList>
            <consortium name="International Citrus Genome Consortium"/>
            <person name="Gmitter F."/>
            <person name="Chen C."/>
            <person name="Farmerie W."/>
            <person name="Harkins T."/>
            <person name="Desany B."/>
            <person name="Mohiuddin M."/>
            <person name="Kodira C."/>
            <person name="Borodovsky M."/>
            <person name="Lomsadze A."/>
            <person name="Burns P."/>
            <person name="Jenkins J."/>
            <person name="Prochnik S."/>
            <person name="Shu S."/>
            <person name="Chapman J."/>
            <person name="Pitluck S."/>
            <person name="Schmutz J."/>
            <person name="Rokhsar D."/>
        </authorList>
    </citation>
    <scope>NUCLEOTIDE SEQUENCE</scope>
</reference>
<dbReference type="EMBL" id="KK785347">
    <property type="protein sequence ID" value="KDO43853.1"/>
    <property type="molecule type" value="Genomic_DNA"/>
</dbReference>
<name>A0A067DLX5_CITSI</name>
<keyword evidence="2" id="KW-1185">Reference proteome</keyword>
<gene>
    <name evidence="1" type="ORF">CISIN_1g0409871mg</name>
</gene>
<protein>
    <submittedName>
        <fullName evidence="1">Uncharacterized protein</fullName>
    </submittedName>
</protein>
<dbReference type="PANTHER" id="PTHR45176">
    <property type="entry name" value="TRANSDUCIN FAMILY PROTEIN / WD-40 REPEAT FAMILY PROTEIN-RELATED"/>
    <property type="match status" value="1"/>
</dbReference>
<accession>A0A067DLX5</accession>
<dbReference type="Proteomes" id="UP000027120">
    <property type="component" value="Unassembled WGS sequence"/>
</dbReference>
<dbReference type="PANTHER" id="PTHR45176:SF1">
    <property type="entry name" value="TRANSDUCIN FAMILY PROTEIN _ WD-40 REPEAT FAMILY PROTEIN-RELATED"/>
    <property type="match status" value="1"/>
</dbReference>
<sequence>QFGYASIYGELPEFKLKRNQDLWAPSVPSEKPWETIFSGSSHNLPPLTKLCSAFLESLLEKRTAALE</sequence>
<dbReference type="STRING" id="2711.A0A067DLX5"/>